<dbReference type="OrthoDB" id="5770878at2759"/>
<dbReference type="EMBL" id="CANHGI010000006">
    <property type="protein sequence ID" value="CAI5454135.1"/>
    <property type="molecule type" value="Genomic_DNA"/>
</dbReference>
<keyword evidence="1" id="KW-0812">Transmembrane</keyword>
<protein>
    <submittedName>
        <fullName evidence="2">Uncharacterized protein</fullName>
    </submittedName>
</protein>
<evidence type="ECO:0000256" key="1">
    <source>
        <dbReference type="SAM" id="Phobius"/>
    </source>
</evidence>
<accession>A0A9P1N7L8</accession>
<keyword evidence="1" id="KW-1133">Transmembrane helix</keyword>
<gene>
    <name evidence="2" type="ORF">CAMP_LOCUS16772</name>
</gene>
<organism evidence="2 3">
    <name type="scientific">Caenorhabditis angaria</name>
    <dbReference type="NCBI Taxonomy" id="860376"/>
    <lineage>
        <taxon>Eukaryota</taxon>
        <taxon>Metazoa</taxon>
        <taxon>Ecdysozoa</taxon>
        <taxon>Nematoda</taxon>
        <taxon>Chromadorea</taxon>
        <taxon>Rhabditida</taxon>
        <taxon>Rhabditina</taxon>
        <taxon>Rhabditomorpha</taxon>
        <taxon>Rhabditoidea</taxon>
        <taxon>Rhabditidae</taxon>
        <taxon>Peloderinae</taxon>
        <taxon>Caenorhabditis</taxon>
    </lineage>
</organism>
<keyword evidence="1" id="KW-0472">Membrane</keyword>
<sequence>MEIFGHFIKKRQIGGWCENGYPYPAMCPGPSDPEYLKYCCTFFGQPSCCQYPIHDGILIGSCFACIVLFILFIGLYCWCWPGSRLNRRRMRMKFPQNVAADENFHQRRNSYKSSINF</sequence>
<dbReference type="Proteomes" id="UP001152747">
    <property type="component" value="Unassembled WGS sequence"/>
</dbReference>
<dbReference type="AlphaFoldDB" id="A0A9P1N7L8"/>
<feature type="transmembrane region" description="Helical" evidence="1">
    <location>
        <begin position="57"/>
        <end position="81"/>
    </location>
</feature>
<evidence type="ECO:0000313" key="3">
    <source>
        <dbReference type="Proteomes" id="UP001152747"/>
    </source>
</evidence>
<proteinExistence type="predicted"/>
<name>A0A9P1N7L8_9PELO</name>
<evidence type="ECO:0000313" key="2">
    <source>
        <dbReference type="EMBL" id="CAI5454135.1"/>
    </source>
</evidence>
<keyword evidence="3" id="KW-1185">Reference proteome</keyword>
<reference evidence="2" key="1">
    <citation type="submission" date="2022-11" db="EMBL/GenBank/DDBJ databases">
        <authorList>
            <person name="Kikuchi T."/>
        </authorList>
    </citation>
    <scope>NUCLEOTIDE SEQUENCE</scope>
    <source>
        <strain evidence="2">PS1010</strain>
    </source>
</reference>
<comment type="caution">
    <text evidence="2">The sequence shown here is derived from an EMBL/GenBank/DDBJ whole genome shotgun (WGS) entry which is preliminary data.</text>
</comment>